<gene>
    <name evidence="2" type="ORF">HYY65_06795</name>
</gene>
<proteinExistence type="predicted"/>
<protein>
    <submittedName>
        <fullName evidence="2">Zinc ribbon domain-containing protein</fullName>
    </submittedName>
</protein>
<dbReference type="Gene3D" id="2.20.28.10">
    <property type="match status" value="1"/>
</dbReference>
<dbReference type="InterPro" id="IPR013429">
    <property type="entry name" value="Regulatory_FmdB_Zinc_ribbon"/>
</dbReference>
<organism evidence="2 3">
    <name type="scientific">Tectimicrobiota bacterium</name>
    <dbReference type="NCBI Taxonomy" id="2528274"/>
    <lineage>
        <taxon>Bacteria</taxon>
        <taxon>Pseudomonadati</taxon>
        <taxon>Nitrospinota/Tectimicrobiota group</taxon>
        <taxon>Candidatus Tectimicrobiota</taxon>
    </lineage>
</organism>
<evidence type="ECO:0000313" key="2">
    <source>
        <dbReference type="EMBL" id="MBI3014754.1"/>
    </source>
</evidence>
<evidence type="ECO:0000259" key="1">
    <source>
        <dbReference type="SMART" id="SM00834"/>
    </source>
</evidence>
<dbReference type="Proteomes" id="UP000741360">
    <property type="component" value="Unassembled WGS sequence"/>
</dbReference>
<evidence type="ECO:0000313" key="3">
    <source>
        <dbReference type="Proteomes" id="UP000741360"/>
    </source>
</evidence>
<sequence>MPTYTFKCQDCHEEFSLKLTFQEREAKEYKCSKCGGKNLEPV</sequence>
<dbReference type="EMBL" id="JACPSX010000123">
    <property type="protein sequence ID" value="MBI3014754.1"/>
    <property type="molecule type" value="Genomic_DNA"/>
</dbReference>
<feature type="domain" description="Putative regulatory protein FmdB zinc ribbon" evidence="1">
    <location>
        <begin position="1"/>
        <end position="38"/>
    </location>
</feature>
<comment type="caution">
    <text evidence="2">The sequence shown here is derived from an EMBL/GenBank/DDBJ whole genome shotgun (WGS) entry which is preliminary data.</text>
</comment>
<dbReference type="AlphaFoldDB" id="A0A932M0K8"/>
<dbReference type="NCBIfam" id="TIGR02605">
    <property type="entry name" value="CxxC_CxxC_SSSS"/>
    <property type="match status" value="1"/>
</dbReference>
<feature type="non-terminal residue" evidence="2">
    <location>
        <position position="42"/>
    </location>
</feature>
<reference evidence="2" key="1">
    <citation type="submission" date="2020-07" db="EMBL/GenBank/DDBJ databases">
        <title>Huge and variable diversity of episymbiotic CPR bacteria and DPANN archaea in groundwater ecosystems.</title>
        <authorList>
            <person name="He C.Y."/>
            <person name="Keren R."/>
            <person name="Whittaker M."/>
            <person name="Farag I.F."/>
            <person name="Doudna J."/>
            <person name="Cate J.H.D."/>
            <person name="Banfield J.F."/>
        </authorList>
    </citation>
    <scope>NUCLEOTIDE SEQUENCE</scope>
    <source>
        <strain evidence="2">NC_groundwater_717_Ag_S-0.2um_59_8</strain>
    </source>
</reference>
<dbReference type="SMART" id="SM00834">
    <property type="entry name" value="CxxC_CXXC_SSSS"/>
    <property type="match status" value="1"/>
</dbReference>
<accession>A0A932M0K8</accession>
<name>A0A932M0K8_UNCTE</name>
<dbReference type="Pfam" id="PF09723">
    <property type="entry name" value="Zn_ribbon_8"/>
    <property type="match status" value="1"/>
</dbReference>